<dbReference type="AlphaFoldDB" id="A0A2W5S3C6"/>
<evidence type="ECO:0000313" key="1">
    <source>
        <dbReference type="EMBL" id="PZQ93465.1"/>
    </source>
</evidence>
<sequence length="110" mass="12689">MNLTIEQMREIVGGAPEGATEYRNLSCTTRYVRVGEKFAEWWDGEKWCRFTAPFTDENNLLRCKPLKDLIAAIADHDRTDHVTDIRNHISPNTRVSEAHVNEAYKLNRLG</sequence>
<protein>
    <submittedName>
        <fullName evidence="1">Uncharacterized protein</fullName>
    </submittedName>
</protein>
<organism evidence="1 2">
    <name type="scientific">Acinetobacter johnsonii</name>
    <dbReference type="NCBI Taxonomy" id="40214"/>
    <lineage>
        <taxon>Bacteria</taxon>
        <taxon>Pseudomonadati</taxon>
        <taxon>Pseudomonadota</taxon>
        <taxon>Gammaproteobacteria</taxon>
        <taxon>Moraxellales</taxon>
        <taxon>Moraxellaceae</taxon>
        <taxon>Acinetobacter</taxon>
    </lineage>
</organism>
<evidence type="ECO:0000313" key="2">
    <source>
        <dbReference type="Proteomes" id="UP000249282"/>
    </source>
</evidence>
<comment type="caution">
    <text evidence="1">The sequence shown here is derived from an EMBL/GenBank/DDBJ whole genome shotgun (WGS) entry which is preliminary data.</text>
</comment>
<dbReference type="EMBL" id="QFQJ01000003">
    <property type="protein sequence ID" value="PZQ93465.1"/>
    <property type="molecule type" value="Genomic_DNA"/>
</dbReference>
<name>A0A2W5S3C6_ACIJO</name>
<accession>A0A2W5S3C6</accession>
<reference evidence="1 2" key="1">
    <citation type="submission" date="2017-11" db="EMBL/GenBank/DDBJ databases">
        <title>Infants hospitalized years apart are colonized by the same room-sourced microbial strains.</title>
        <authorList>
            <person name="Brooks B."/>
            <person name="Olm M.R."/>
            <person name="Firek B.A."/>
            <person name="Baker R."/>
            <person name="Thomas B.C."/>
            <person name="Morowitz M.J."/>
            <person name="Banfield J.F."/>
        </authorList>
    </citation>
    <scope>NUCLEOTIDE SEQUENCE [LARGE SCALE GENOMIC DNA]</scope>
    <source>
        <strain evidence="1">S2_003_000_R3_20</strain>
    </source>
</reference>
<gene>
    <name evidence="1" type="ORF">DI542_01075</name>
</gene>
<dbReference type="Proteomes" id="UP000249282">
    <property type="component" value="Unassembled WGS sequence"/>
</dbReference>
<proteinExistence type="predicted"/>